<dbReference type="InterPro" id="IPR015421">
    <property type="entry name" value="PyrdxlP-dep_Trfase_major"/>
</dbReference>
<dbReference type="Pfam" id="PF01276">
    <property type="entry name" value="OKR_DC_1"/>
    <property type="match status" value="1"/>
</dbReference>
<feature type="domain" description="Orn/Lys/Arg decarboxylases family 1 pyridoxal-P attachment site" evidence="6">
    <location>
        <begin position="219"/>
        <end position="233"/>
    </location>
</feature>
<dbReference type="RefSeq" id="WP_233501377.1">
    <property type="nucleotide sequence ID" value="NZ_CAWNWM010000002.1"/>
</dbReference>
<evidence type="ECO:0000256" key="5">
    <source>
        <dbReference type="ARBA" id="ARBA00023239"/>
    </source>
</evidence>
<organism evidence="7 8">
    <name type="scientific">Acaryochloris thomasi RCC1774</name>
    <dbReference type="NCBI Taxonomy" id="1764569"/>
    <lineage>
        <taxon>Bacteria</taxon>
        <taxon>Bacillati</taxon>
        <taxon>Cyanobacteriota</taxon>
        <taxon>Cyanophyceae</taxon>
        <taxon>Acaryochloridales</taxon>
        <taxon>Acaryochloridaceae</taxon>
        <taxon>Acaryochloris</taxon>
        <taxon>Acaryochloris thomasi</taxon>
    </lineage>
</organism>
<comment type="caution">
    <text evidence="7">The sequence shown here is derived from an EMBL/GenBank/DDBJ whole genome shotgun (WGS) entry which is preliminary data.</text>
</comment>
<dbReference type="PROSITE" id="PS00703">
    <property type="entry name" value="OKR_DC_1"/>
    <property type="match status" value="1"/>
</dbReference>
<dbReference type="InterPro" id="IPR000310">
    <property type="entry name" value="Orn/Lys/Arg_deCO2ase_major_dom"/>
</dbReference>
<dbReference type="CDD" id="cd00615">
    <property type="entry name" value="Orn_deC_like"/>
    <property type="match status" value="1"/>
</dbReference>
<keyword evidence="4" id="KW-0663">Pyridoxal phosphate</keyword>
<dbReference type="Pfam" id="PF03711">
    <property type="entry name" value="OKR_DC_1_C"/>
    <property type="match status" value="1"/>
</dbReference>
<dbReference type="Gene3D" id="3.40.640.10">
    <property type="entry name" value="Type I PLP-dependent aspartate aminotransferase-like (Major domain)"/>
    <property type="match status" value="1"/>
</dbReference>
<dbReference type="EMBL" id="PQWO01000002">
    <property type="protein sequence ID" value="PZD74532.1"/>
    <property type="molecule type" value="Genomic_DNA"/>
</dbReference>
<dbReference type="SUPFAM" id="SSF55904">
    <property type="entry name" value="Ornithine decarboxylase C-terminal domain"/>
    <property type="match status" value="1"/>
</dbReference>
<dbReference type="InterPro" id="IPR036633">
    <property type="entry name" value="Prn/Lys/Arg_de-COase_C_sf"/>
</dbReference>
<dbReference type="InterPro" id="IPR052357">
    <property type="entry name" value="Orn_Lys_Arg_decarboxylase-I"/>
</dbReference>
<comment type="cofactor">
    <cofactor evidence="1">
        <name>pyridoxal 5'-phosphate</name>
        <dbReference type="ChEBI" id="CHEBI:597326"/>
    </cofactor>
</comment>
<sequence>MDQSCTPLLQALQSSSRRDHAGFYTPGHKRGRGSPQALLQVFGRAVLQADLPELPELDDLFAPDGVIAEAQALAAGAFGADQTWFLTNGSTCGVTAAILAVCNPGDQLILPRNCHRSAISGLILSGAMPIFVEPEVETGLAYCVSPARVRQALERYPRAKAVMITSPTYEGVCGEVDAIATLTHNHGIPLLIDEAHGPHFAFHSDLPPSALSLGADLVVQSTHKVLGAMTQAAMLHTQGARISSQRINQSLQWVQSTSPSYLLLASLDAARQQMVLQGNQIMGQLLQRVDATRQQLQQISGLSILSPSSSTAGFATLDTTRLTVGVSPLGLNGLRVDQILHEQLAVTAELPTPSHLTFIPSLGTTQTDLNQLVQALKKIAQKPGGAEQPAPSIWERAIISMPQISPRAAAFSAQETVPWTEAADRISAELVCPYPPGIPVLYPGSTIMETDLDYLRQIKAAGGNITGCTDPELQTLRVVQL</sequence>
<evidence type="ECO:0000313" key="7">
    <source>
        <dbReference type="EMBL" id="PZD74532.1"/>
    </source>
</evidence>
<name>A0A2W1JWE3_9CYAN</name>
<dbReference type="Gene3D" id="3.90.100.10">
    <property type="entry name" value="Orn/Lys/Arg decarboxylase, C-terminal domain"/>
    <property type="match status" value="1"/>
</dbReference>
<keyword evidence="5 7" id="KW-0456">Lyase</keyword>
<keyword evidence="8" id="KW-1185">Reference proteome</keyword>
<accession>A0A2W1JWE3</accession>
<evidence type="ECO:0000259" key="6">
    <source>
        <dbReference type="PROSITE" id="PS00703"/>
    </source>
</evidence>
<comment type="similarity">
    <text evidence="2">Belongs to the Orn/Lys/Arg decarboxylase class-I family.</text>
</comment>
<evidence type="ECO:0000313" key="8">
    <source>
        <dbReference type="Proteomes" id="UP000248857"/>
    </source>
</evidence>
<dbReference type="SUPFAM" id="SSF53383">
    <property type="entry name" value="PLP-dependent transferases"/>
    <property type="match status" value="1"/>
</dbReference>
<gene>
    <name evidence="7" type="primary">speA_1</name>
    <name evidence="7" type="ORF">C1752_01090</name>
</gene>
<evidence type="ECO:0000256" key="3">
    <source>
        <dbReference type="ARBA" id="ARBA00022793"/>
    </source>
</evidence>
<evidence type="ECO:0000256" key="2">
    <source>
        <dbReference type="ARBA" id="ARBA00010671"/>
    </source>
</evidence>
<keyword evidence="3" id="KW-0210">Decarboxylase</keyword>
<dbReference type="PANTHER" id="PTHR43277:SF4">
    <property type="entry name" value="ARGININE DECARBOXYLASE"/>
    <property type="match status" value="1"/>
</dbReference>
<evidence type="ECO:0000256" key="1">
    <source>
        <dbReference type="ARBA" id="ARBA00001933"/>
    </source>
</evidence>
<dbReference type="EC" id="4.1.1.19" evidence="7"/>
<protein>
    <submittedName>
        <fullName evidence="7">Arginine decarboxylase</fullName>
        <ecNumber evidence="7">4.1.1.19</ecNumber>
    </submittedName>
</protein>
<reference evidence="7 8" key="1">
    <citation type="journal article" date="2018" name="Sci. Rep.">
        <title>A novel species of the marine cyanobacterium Acaryochloris with a unique pigment content and lifestyle.</title>
        <authorList>
            <person name="Partensky F."/>
            <person name="Six C."/>
            <person name="Ratin M."/>
            <person name="Garczarek L."/>
            <person name="Vaulot D."/>
            <person name="Probert I."/>
            <person name="Calteau A."/>
            <person name="Gourvil P."/>
            <person name="Marie D."/>
            <person name="Grebert T."/>
            <person name="Bouchier C."/>
            <person name="Le Panse S."/>
            <person name="Gachenot M."/>
            <person name="Rodriguez F."/>
            <person name="Garrido J.L."/>
        </authorList>
    </citation>
    <scope>NUCLEOTIDE SEQUENCE [LARGE SCALE GENOMIC DNA]</scope>
    <source>
        <strain evidence="7 8">RCC1774</strain>
    </source>
</reference>
<evidence type="ECO:0000256" key="4">
    <source>
        <dbReference type="ARBA" id="ARBA00022898"/>
    </source>
</evidence>
<dbReference type="InterPro" id="IPR008286">
    <property type="entry name" value="Prn/Lys/Arg_de-COase_C"/>
</dbReference>
<dbReference type="AlphaFoldDB" id="A0A2W1JWE3"/>
<proteinExistence type="inferred from homology"/>
<dbReference type="GO" id="GO:0008792">
    <property type="term" value="F:arginine decarboxylase activity"/>
    <property type="evidence" value="ECO:0007669"/>
    <property type="project" value="UniProtKB-EC"/>
</dbReference>
<dbReference type="Proteomes" id="UP000248857">
    <property type="component" value="Unassembled WGS sequence"/>
</dbReference>
<dbReference type="PANTHER" id="PTHR43277">
    <property type="entry name" value="ARGININE DECARBOXYLASE"/>
    <property type="match status" value="1"/>
</dbReference>
<dbReference type="InterPro" id="IPR015424">
    <property type="entry name" value="PyrdxlP-dep_Trfase"/>
</dbReference>